<organism evidence="3 4">
    <name type="scientific">Pisolithus tinctorius Marx 270</name>
    <dbReference type="NCBI Taxonomy" id="870435"/>
    <lineage>
        <taxon>Eukaryota</taxon>
        <taxon>Fungi</taxon>
        <taxon>Dikarya</taxon>
        <taxon>Basidiomycota</taxon>
        <taxon>Agaricomycotina</taxon>
        <taxon>Agaricomycetes</taxon>
        <taxon>Agaricomycetidae</taxon>
        <taxon>Boletales</taxon>
        <taxon>Sclerodermatineae</taxon>
        <taxon>Pisolithaceae</taxon>
        <taxon>Pisolithus</taxon>
    </lineage>
</organism>
<dbReference type="InParanoid" id="A0A0C3P158"/>
<dbReference type="InterPro" id="IPR046700">
    <property type="entry name" value="DUF6570"/>
</dbReference>
<dbReference type="Proteomes" id="UP000054217">
    <property type="component" value="Unassembled WGS sequence"/>
</dbReference>
<evidence type="ECO:0000313" key="3">
    <source>
        <dbReference type="EMBL" id="KIO01094.1"/>
    </source>
</evidence>
<dbReference type="Pfam" id="PF14214">
    <property type="entry name" value="Helitron_like_N"/>
    <property type="match status" value="1"/>
</dbReference>
<reference evidence="4" key="2">
    <citation type="submission" date="2015-01" db="EMBL/GenBank/DDBJ databases">
        <title>Evolutionary Origins and Diversification of the Mycorrhizal Mutualists.</title>
        <authorList>
            <consortium name="DOE Joint Genome Institute"/>
            <consortium name="Mycorrhizal Genomics Consortium"/>
            <person name="Kohler A."/>
            <person name="Kuo A."/>
            <person name="Nagy L.G."/>
            <person name="Floudas D."/>
            <person name="Copeland A."/>
            <person name="Barry K.W."/>
            <person name="Cichocki N."/>
            <person name="Veneault-Fourrey C."/>
            <person name="LaButti K."/>
            <person name="Lindquist E.A."/>
            <person name="Lipzen A."/>
            <person name="Lundell T."/>
            <person name="Morin E."/>
            <person name="Murat C."/>
            <person name="Riley R."/>
            <person name="Ohm R."/>
            <person name="Sun H."/>
            <person name="Tunlid A."/>
            <person name="Henrissat B."/>
            <person name="Grigoriev I.V."/>
            <person name="Hibbett D.S."/>
            <person name="Martin F."/>
        </authorList>
    </citation>
    <scope>NUCLEOTIDE SEQUENCE [LARGE SCALE GENOMIC DNA]</scope>
    <source>
        <strain evidence="4">Marx 270</strain>
    </source>
</reference>
<dbReference type="AlphaFoldDB" id="A0A0C3P158"/>
<protein>
    <submittedName>
        <fullName evidence="3">Uncharacterized protein</fullName>
    </submittedName>
</protein>
<evidence type="ECO:0000313" key="4">
    <source>
        <dbReference type="Proteomes" id="UP000054217"/>
    </source>
</evidence>
<feature type="domain" description="DUF6570" evidence="2">
    <location>
        <begin position="99"/>
        <end position="244"/>
    </location>
</feature>
<dbReference type="EMBL" id="KN831991">
    <property type="protein sequence ID" value="KIO01094.1"/>
    <property type="molecule type" value="Genomic_DNA"/>
</dbReference>
<feature type="domain" description="Helitron helicase-like" evidence="1">
    <location>
        <begin position="401"/>
        <end position="596"/>
    </location>
</feature>
<sequence length="596" mass="66877">YMQLPTVREMQNCITGFIDATGNDALRCAICIVCGREIMAKDGEMRSVIDIPNIHEHLRPQKPHPGHTLWHGLLILGAQVNDTGQGWACHECLHALHANRLPHLALNNNLWLGDPPLVLCKLTFVESLLIARHYPCCYVFKLYPRDSSRSFSPRHLQQAMAGNVMLYEVNSAAIADMVQGRLLPHTVRAMCDVLAITFVGTKWLPTNWLNHTFRVRHDAIRKALQWLRENNSIYGDIDISEQCIHELPDDNVPPEIEALIRLDEDGQTAVCEREGYAMTDVIDCEGMSPPWSQDCQMSHIQGSRSRRREVLPLHVLAVTDTDLMKTSSSELMSHALANLNDSTQEGGYVMRHGTVPITDFGSDASKNGCPNPLAVAFPTLFPYGVGGIEDEWASKLSLREHCQWALQYHDRRFATHHSFPFVVFALIQKYALALLSITVNDLKKAEVEEARHQRITNARVRALHRHVTAANGHVEGSDNARARYHSMIWGTCLVFGGPSLWLTIKPVDIHDPIVQVFAGEEIDMDNFNSSLGPDSNHHAENVASNPYAAVLFFNFVIHHVLDTLFRIQKKANRTTSHMGVLGRLTAYFGVVEAQGR</sequence>
<dbReference type="InterPro" id="IPR025476">
    <property type="entry name" value="Helitron_helicase-like"/>
</dbReference>
<dbReference type="OrthoDB" id="2680590at2759"/>
<proteinExistence type="predicted"/>
<gene>
    <name evidence="3" type="ORF">M404DRAFT_108816</name>
</gene>
<name>A0A0C3P158_PISTI</name>
<feature type="non-terminal residue" evidence="3">
    <location>
        <position position="596"/>
    </location>
</feature>
<dbReference type="Pfam" id="PF20209">
    <property type="entry name" value="DUF6570"/>
    <property type="match status" value="1"/>
</dbReference>
<feature type="non-terminal residue" evidence="3">
    <location>
        <position position="1"/>
    </location>
</feature>
<keyword evidence="4" id="KW-1185">Reference proteome</keyword>
<dbReference type="HOGENOM" id="CLU_001248_4_0_1"/>
<accession>A0A0C3P158</accession>
<evidence type="ECO:0000259" key="1">
    <source>
        <dbReference type="Pfam" id="PF14214"/>
    </source>
</evidence>
<reference evidence="3 4" key="1">
    <citation type="submission" date="2014-04" db="EMBL/GenBank/DDBJ databases">
        <authorList>
            <consortium name="DOE Joint Genome Institute"/>
            <person name="Kuo A."/>
            <person name="Kohler A."/>
            <person name="Costa M.D."/>
            <person name="Nagy L.G."/>
            <person name="Floudas D."/>
            <person name="Copeland A."/>
            <person name="Barry K.W."/>
            <person name="Cichocki N."/>
            <person name="Veneault-Fourrey C."/>
            <person name="LaButti K."/>
            <person name="Lindquist E.A."/>
            <person name="Lipzen A."/>
            <person name="Lundell T."/>
            <person name="Morin E."/>
            <person name="Murat C."/>
            <person name="Sun H."/>
            <person name="Tunlid A."/>
            <person name="Henrissat B."/>
            <person name="Grigoriev I.V."/>
            <person name="Hibbett D.S."/>
            <person name="Martin F."/>
            <person name="Nordberg H.P."/>
            <person name="Cantor M.N."/>
            <person name="Hua S.X."/>
        </authorList>
    </citation>
    <scope>NUCLEOTIDE SEQUENCE [LARGE SCALE GENOMIC DNA]</scope>
    <source>
        <strain evidence="3 4">Marx 270</strain>
    </source>
</reference>
<evidence type="ECO:0000259" key="2">
    <source>
        <dbReference type="Pfam" id="PF20209"/>
    </source>
</evidence>